<dbReference type="CDD" id="cd00761">
    <property type="entry name" value="Glyco_tranf_GTA_type"/>
    <property type="match status" value="1"/>
</dbReference>
<gene>
    <name evidence="2" type="ORF">ACFQ5D_21265</name>
</gene>
<evidence type="ECO:0000313" key="2">
    <source>
        <dbReference type="EMBL" id="MFD1463827.1"/>
    </source>
</evidence>
<reference evidence="3" key="1">
    <citation type="journal article" date="2019" name="Int. J. Syst. Evol. Microbiol.">
        <title>The Global Catalogue of Microorganisms (GCM) 10K type strain sequencing project: providing services to taxonomists for standard genome sequencing and annotation.</title>
        <authorList>
            <consortium name="The Broad Institute Genomics Platform"/>
            <consortium name="The Broad Institute Genome Sequencing Center for Infectious Disease"/>
            <person name="Wu L."/>
            <person name="Ma J."/>
        </authorList>
    </citation>
    <scope>NUCLEOTIDE SEQUENCE [LARGE SCALE GENOMIC DNA]</scope>
    <source>
        <strain evidence="3">CCM 9147</strain>
    </source>
</reference>
<dbReference type="InterPro" id="IPR029044">
    <property type="entry name" value="Nucleotide-diphossugar_trans"/>
</dbReference>
<evidence type="ECO:0000313" key="3">
    <source>
        <dbReference type="Proteomes" id="UP001597340"/>
    </source>
</evidence>
<comment type="caution">
    <text evidence="2">The sequence shown here is derived from an EMBL/GenBank/DDBJ whole genome shotgun (WGS) entry which is preliminary data.</text>
</comment>
<protein>
    <submittedName>
        <fullName evidence="2">Glycosyltransferase family 2 protein</fullName>
    </submittedName>
</protein>
<sequence>MIQASVIMPTYNKAEYLELTLASFSGQQHNNFEIIIIDDGSTDHTAKVVQKYKNKLIFNIYSSKTKADPGQEM</sequence>
<organism evidence="2 3">
    <name type="scientific">Paenibacillus farraposensis</name>
    <dbReference type="NCBI Taxonomy" id="2807095"/>
    <lineage>
        <taxon>Bacteria</taxon>
        <taxon>Bacillati</taxon>
        <taxon>Bacillota</taxon>
        <taxon>Bacilli</taxon>
        <taxon>Bacillales</taxon>
        <taxon>Paenibacillaceae</taxon>
        <taxon>Paenibacillus</taxon>
    </lineage>
</organism>
<dbReference type="Gene3D" id="3.90.550.10">
    <property type="entry name" value="Spore Coat Polysaccharide Biosynthesis Protein SpsA, Chain A"/>
    <property type="match status" value="1"/>
</dbReference>
<dbReference type="Pfam" id="PF00535">
    <property type="entry name" value="Glycos_transf_2"/>
    <property type="match status" value="1"/>
</dbReference>
<dbReference type="InterPro" id="IPR001173">
    <property type="entry name" value="Glyco_trans_2-like"/>
</dbReference>
<feature type="domain" description="Glycosyltransferase 2-like" evidence="1">
    <location>
        <begin position="5"/>
        <end position="55"/>
    </location>
</feature>
<dbReference type="EMBL" id="JBHTNZ010000045">
    <property type="protein sequence ID" value="MFD1463827.1"/>
    <property type="molecule type" value="Genomic_DNA"/>
</dbReference>
<dbReference type="InterPro" id="IPR050834">
    <property type="entry name" value="Glycosyltransf_2"/>
</dbReference>
<dbReference type="PANTHER" id="PTHR43685">
    <property type="entry name" value="GLYCOSYLTRANSFERASE"/>
    <property type="match status" value="1"/>
</dbReference>
<dbReference type="Proteomes" id="UP001597340">
    <property type="component" value="Unassembled WGS sequence"/>
</dbReference>
<keyword evidence="3" id="KW-1185">Reference proteome</keyword>
<accession>A0ABW4DII2</accession>
<name>A0ABW4DII2_9BACL</name>
<dbReference type="RefSeq" id="WP_229522714.1">
    <property type="nucleotide sequence ID" value="NZ_JAFFQR010000007.1"/>
</dbReference>
<proteinExistence type="predicted"/>
<dbReference type="SUPFAM" id="SSF53448">
    <property type="entry name" value="Nucleotide-diphospho-sugar transferases"/>
    <property type="match status" value="1"/>
</dbReference>
<evidence type="ECO:0000259" key="1">
    <source>
        <dbReference type="Pfam" id="PF00535"/>
    </source>
</evidence>
<dbReference type="PANTHER" id="PTHR43685:SF2">
    <property type="entry name" value="GLYCOSYLTRANSFERASE 2-LIKE DOMAIN-CONTAINING PROTEIN"/>
    <property type="match status" value="1"/>
</dbReference>